<evidence type="ECO:0000313" key="1">
    <source>
        <dbReference type="EMBL" id="EDY95446.1"/>
    </source>
</evidence>
<evidence type="ECO:0000313" key="2">
    <source>
        <dbReference type="Proteomes" id="UP000003452"/>
    </source>
</evidence>
<dbReference type="AlphaFoldDB" id="B5CYB5"/>
<accession>B5CYB5</accession>
<name>B5CYB5_PHOPM</name>
<reference evidence="1 2" key="2">
    <citation type="submission" date="2008-08" db="EMBL/GenBank/DDBJ databases">
        <authorList>
            <person name="Fulton L."/>
            <person name="Clifton S."/>
            <person name="Fulton B."/>
            <person name="Xu J."/>
            <person name="Minx P."/>
            <person name="Pepin K.H."/>
            <person name="Johnson M."/>
            <person name="Thiruvilangam P."/>
            <person name="Bhonagiri V."/>
            <person name="Nash W.E."/>
            <person name="Mardis E.R."/>
            <person name="Wilson R.K."/>
        </authorList>
    </citation>
    <scope>NUCLEOTIDE SEQUENCE [LARGE SCALE GENOMIC DNA]</scope>
    <source>
        <strain evidence="2">DSM 17135 / JCM 12973 / M2</strain>
    </source>
</reference>
<dbReference type="EMBL" id="ABQC02000019">
    <property type="protein sequence ID" value="EDY95446.1"/>
    <property type="molecule type" value="Genomic_DNA"/>
</dbReference>
<dbReference type="Proteomes" id="UP000003452">
    <property type="component" value="Unassembled WGS sequence"/>
</dbReference>
<reference evidence="1 2" key="1">
    <citation type="submission" date="2008-08" db="EMBL/GenBank/DDBJ databases">
        <title>Draft genome sequence of Bacteroides plebeius (DSM 17135).</title>
        <authorList>
            <person name="Sudarsanam P."/>
            <person name="Ley R."/>
            <person name="Guruge J."/>
            <person name="Turnbaugh P.J."/>
            <person name="Mahowald M."/>
            <person name="Liep D."/>
            <person name="Gordon J."/>
        </authorList>
    </citation>
    <scope>NUCLEOTIDE SEQUENCE [LARGE SCALE GENOMIC DNA]</scope>
    <source>
        <strain evidence="2">DSM 17135 / JCM 12973 / M2</strain>
    </source>
</reference>
<proteinExistence type="predicted"/>
<protein>
    <submittedName>
        <fullName evidence="1">Uncharacterized protein</fullName>
    </submittedName>
</protein>
<comment type="caution">
    <text evidence="1">The sequence shown here is derived from an EMBL/GenBank/DDBJ whole genome shotgun (WGS) entry which is preliminary data.</text>
</comment>
<organism evidence="1 2">
    <name type="scientific">Phocaeicola plebeius (strain DSM 17135 / JCM 12973 / CCUG 54634 / M2)</name>
    <name type="common">Bacteroides plebeius</name>
    <dbReference type="NCBI Taxonomy" id="484018"/>
    <lineage>
        <taxon>Bacteria</taxon>
        <taxon>Pseudomonadati</taxon>
        <taxon>Bacteroidota</taxon>
        <taxon>Bacteroidia</taxon>
        <taxon>Bacteroidales</taxon>
        <taxon>Bacteroidaceae</taxon>
        <taxon>Phocaeicola</taxon>
    </lineage>
</organism>
<sequence length="39" mass="4782">MPLKSGKTYSFLYGYKKMQTFRPAFSWLIRYRCYSSFVE</sequence>
<dbReference type="HOGENOM" id="CLU_3304947_0_0_10"/>
<gene>
    <name evidence="1" type="ORF">BACPLE_01712</name>
</gene>